<evidence type="ECO:0000313" key="2">
    <source>
        <dbReference type="EMBL" id="KAJ4250932.1"/>
    </source>
</evidence>
<dbReference type="EMBL" id="JAOQAZ010000029">
    <property type="protein sequence ID" value="KAJ4250932.1"/>
    <property type="molecule type" value="Genomic_DNA"/>
</dbReference>
<dbReference type="OrthoDB" id="5097383at2759"/>
<accession>A0A9W8V926</accession>
<feature type="region of interest" description="Disordered" evidence="1">
    <location>
        <begin position="147"/>
        <end position="168"/>
    </location>
</feature>
<organism evidence="2 3">
    <name type="scientific">Fusarium torreyae</name>
    <dbReference type="NCBI Taxonomy" id="1237075"/>
    <lineage>
        <taxon>Eukaryota</taxon>
        <taxon>Fungi</taxon>
        <taxon>Dikarya</taxon>
        <taxon>Ascomycota</taxon>
        <taxon>Pezizomycotina</taxon>
        <taxon>Sordariomycetes</taxon>
        <taxon>Hypocreomycetidae</taxon>
        <taxon>Hypocreales</taxon>
        <taxon>Nectriaceae</taxon>
        <taxon>Fusarium</taxon>
    </lineage>
</organism>
<gene>
    <name evidence="2" type="ORF">NW762_011582</name>
</gene>
<keyword evidence="3" id="KW-1185">Reference proteome</keyword>
<dbReference type="AlphaFoldDB" id="A0A9W8V926"/>
<protein>
    <recommendedName>
        <fullName evidence="4">C2H2-type domain-containing protein</fullName>
    </recommendedName>
</protein>
<comment type="caution">
    <text evidence="2">The sequence shown here is derived from an EMBL/GenBank/DDBJ whole genome shotgun (WGS) entry which is preliminary data.</text>
</comment>
<dbReference type="Proteomes" id="UP001152049">
    <property type="component" value="Unassembled WGS sequence"/>
</dbReference>
<proteinExistence type="predicted"/>
<sequence length="168" mass="18782">MSQALPRITITSPNGDQAPVQLFPFPGPESERVPLWQFFAEQVSEPEPAPSSTPTTTFAHDAAQEKEDPVYLDLPDALAEYKAMRVEVTQFVPHQCRFCDKTFKDVHGLRIHLGNKKVRGKFKLACKTAQGLLAEKGVVWDPNALEPESESEVEAIKPAKKKKRVTKK</sequence>
<name>A0A9W8V926_9HYPO</name>
<feature type="compositionally biased region" description="Basic residues" evidence="1">
    <location>
        <begin position="158"/>
        <end position="168"/>
    </location>
</feature>
<evidence type="ECO:0000256" key="1">
    <source>
        <dbReference type="SAM" id="MobiDB-lite"/>
    </source>
</evidence>
<evidence type="ECO:0008006" key="4">
    <source>
        <dbReference type="Google" id="ProtNLM"/>
    </source>
</evidence>
<evidence type="ECO:0000313" key="3">
    <source>
        <dbReference type="Proteomes" id="UP001152049"/>
    </source>
</evidence>
<reference evidence="2" key="1">
    <citation type="submission" date="2022-09" db="EMBL/GenBank/DDBJ databases">
        <title>Fusarium specimens isolated from Avocado Roots.</title>
        <authorList>
            <person name="Stajich J."/>
            <person name="Roper C."/>
            <person name="Heimlech-Rivalta G."/>
        </authorList>
    </citation>
    <scope>NUCLEOTIDE SEQUENCE</scope>
    <source>
        <strain evidence="2">CF00136</strain>
    </source>
</reference>